<dbReference type="GO" id="GO:0033539">
    <property type="term" value="P:fatty acid beta-oxidation using acyl-CoA dehydrogenase"/>
    <property type="evidence" value="ECO:0007669"/>
    <property type="project" value="TreeGrafter"/>
</dbReference>
<evidence type="ECO:0000256" key="6">
    <source>
        <dbReference type="RuleBase" id="RU362125"/>
    </source>
</evidence>
<dbReference type="Proteomes" id="UP000636264">
    <property type="component" value="Unassembled WGS sequence"/>
</dbReference>
<dbReference type="SUPFAM" id="SSF56645">
    <property type="entry name" value="Acyl-CoA dehydrogenase NM domain-like"/>
    <property type="match status" value="1"/>
</dbReference>
<dbReference type="Gene3D" id="1.10.540.10">
    <property type="entry name" value="Acyl-CoA dehydrogenase/oxidase, N-terminal domain"/>
    <property type="match status" value="1"/>
</dbReference>
<gene>
    <name evidence="10" type="ORF">GCM10011385_33670</name>
</gene>
<dbReference type="GO" id="GO:0003995">
    <property type="term" value="F:acyl-CoA dehydrogenase activity"/>
    <property type="evidence" value="ECO:0007669"/>
    <property type="project" value="TreeGrafter"/>
</dbReference>
<dbReference type="Pfam" id="PF00441">
    <property type="entry name" value="Acyl-CoA_dh_1"/>
    <property type="match status" value="1"/>
</dbReference>
<dbReference type="AlphaFoldDB" id="A0A916RYH6"/>
<dbReference type="RefSeq" id="WP_188722263.1">
    <property type="nucleotide sequence ID" value="NZ_BMIF01000012.1"/>
</dbReference>
<feature type="domain" description="Acyl-CoA dehydrogenase/oxidase N-terminal" evidence="9">
    <location>
        <begin position="9"/>
        <end position="122"/>
    </location>
</feature>
<comment type="cofactor">
    <cofactor evidence="1 6">
        <name>FAD</name>
        <dbReference type="ChEBI" id="CHEBI:57692"/>
    </cofactor>
</comment>
<dbReference type="EMBL" id="BMIF01000012">
    <property type="protein sequence ID" value="GGA76853.1"/>
    <property type="molecule type" value="Genomic_DNA"/>
</dbReference>
<evidence type="ECO:0000313" key="10">
    <source>
        <dbReference type="EMBL" id="GGA76853.1"/>
    </source>
</evidence>
<comment type="caution">
    <text evidence="10">The sequence shown here is derived from an EMBL/GenBank/DDBJ whole genome shotgun (WGS) entry which is preliminary data.</text>
</comment>
<dbReference type="InterPro" id="IPR050741">
    <property type="entry name" value="Acyl-CoA_dehydrogenase"/>
</dbReference>
<keyword evidence="3 6" id="KW-0285">Flavoprotein</keyword>
<dbReference type="PANTHER" id="PTHR48083:SF1">
    <property type="entry name" value="DEHYDROGENASE, PUTATIVE (AFU_ORTHOLOGUE AFUA_7G06510)-RELATED"/>
    <property type="match status" value="1"/>
</dbReference>
<reference evidence="10" key="1">
    <citation type="journal article" date="2014" name="Int. J. Syst. Evol. Microbiol.">
        <title>Complete genome sequence of Corynebacterium casei LMG S-19264T (=DSM 44701T), isolated from a smear-ripened cheese.</title>
        <authorList>
            <consortium name="US DOE Joint Genome Institute (JGI-PGF)"/>
            <person name="Walter F."/>
            <person name="Albersmeier A."/>
            <person name="Kalinowski J."/>
            <person name="Ruckert C."/>
        </authorList>
    </citation>
    <scope>NUCLEOTIDE SEQUENCE</scope>
    <source>
        <strain evidence="10">CGMCC 1.15320</strain>
    </source>
</reference>
<evidence type="ECO:0000256" key="4">
    <source>
        <dbReference type="ARBA" id="ARBA00022827"/>
    </source>
</evidence>
<dbReference type="Pfam" id="PF02771">
    <property type="entry name" value="Acyl-CoA_dh_N"/>
    <property type="match status" value="1"/>
</dbReference>
<evidence type="ECO:0000259" key="9">
    <source>
        <dbReference type="Pfam" id="PF02771"/>
    </source>
</evidence>
<keyword evidence="4 6" id="KW-0274">FAD</keyword>
<feature type="domain" description="Acyl-CoA dehydrogenase/oxidase C-terminal" evidence="7">
    <location>
        <begin position="236"/>
        <end position="368"/>
    </location>
</feature>
<dbReference type="InterPro" id="IPR006091">
    <property type="entry name" value="Acyl-CoA_Oxase/DH_mid-dom"/>
</dbReference>
<dbReference type="InterPro" id="IPR036250">
    <property type="entry name" value="AcylCo_DH-like_C"/>
</dbReference>
<dbReference type="InterPro" id="IPR037069">
    <property type="entry name" value="AcylCoA_DH/ox_N_sf"/>
</dbReference>
<reference evidence="10" key="2">
    <citation type="submission" date="2020-09" db="EMBL/GenBank/DDBJ databases">
        <authorList>
            <person name="Sun Q."/>
            <person name="Zhou Y."/>
        </authorList>
    </citation>
    <scope>NUCLEOTIDE SEQUENCE</scope>
    <source>
        <strain evidence="10">CGMCC 1.15320</strain>
    </source>
</reference>
<dbReference type="Gene3D" id="1.20.140.10">
    <property type="entry name" value="Butyryl-CoA Dehydrogenase, subunit A, domain 3"/>
    <property type="match status" value="1"/>
</dbReference>
<dbReference type="GO" id="GO:0005737">
    <property type="term" value="C:cytoplasm"/>
    <property type="evidence" value="ECO:0007669"/>
    <property type="project" value="TreeGrafter"/>
</dbReference>
<comment type="similarity">
    <text evidence="2 6">Belongs to the acyl-CoA dehydrogenase family.</text>
</comment>
<evidence type="ECO:0000313" key="11">
    <source>
        <dbReference type="Proteomes" id="UP000636264"/>
    </source>
</evidence>
<organism evidence="10 11">
    <name type="scientific">Nitratireductor aestuarii</name>
    <dbReference type="NCBI Taxonomy" id="1735103"/>
    <lineage>
        <taxon>Bacteria</taxon>
        <taxon>Pseudomonadati</taxon>
        <taxon>Pseudomonadota</taxon>
        <taxon>Alphaproteobacteria</taxon>
        <taxon>Hyphomicrobiales</taxon>
        <taxon>Phyllobacteriaceae</taxon>
        <taxon>Nitratireductor</taxon>
    </lineage>
</organism>
<evidence type="ECO:0000259" key="8">
    <source>
        <dbReference type="Pfam" id="PF02770"/>
    </source>
</evidence>
<sequence>MEFEALARTPEQIAVRDAVKAICNRFDDAYWRERDRTGTFPHEFTKAMAEGGWLGIAMPQEYGGAGLGVTEAAIMMQVVGNSAGAFAACSSIHINIFGPHAIVVHGTPEQKERMLRPLIEGKIRACFGVTEPDAGLDTTKLKTRAVLKGDRYIVHGRKMWISTAQIADKIMLIARTTPIEECKRPTDGLTIFFTDFDRSKIEAREVHKMGRAAVDSNALFIDGLEIPVEDRIGEEGRGFYYLLDSLNPERILNAAEVIGIGRRALAKATQYAKDRVVFGRPIGMNQSIQHPLAESWSELMAAELMTLRAAELYDAGQPCGAEANAAKYLAADANFHACDRAVRTHGGMGYASEFDVERYFREAVGTRLAPVSRELVLCYLAERVLGLPKSY</sequence>
<feature type="domain" description="Acyl-CoA oxidase/dehydrogenase middle" evidence="8">
    <location>
        <begin position="126"/>
        <end position="222"/>
    </location>
</feature>
<dbReference type="PANTHER" id="PTHR48083">
    <property type="entry name" value="MEDIUM-CHAIN SPECIFIC ACYL-COA DEHYDROGENASE, MITOCHONDRIAL-RELATED"/>
    <property type="match status" value="1"/>
</dbReference>
<dbReference type="InterPro" id="IPR013786">
    <property type="entry name" value="AcylCoA_DH/ox_N"/>
</dbReference>
<protein>
    <submittedName>
        <fullName evidence="10">Acyl-CoA dehydrogenase</fullName>
    </submittedName>
</protein>
<dbReference type="InterPro" id="IPR046373">
    <property type="entry name" value="Acyl-CoA_Oxase/DH_mid-dom_sf"/>
</dbReference>
<dbReference type="Pfam" id="PF02770">
    <property type="entry name" value="Acyl-CoA_dh_M"/>
    <property type="match status" value="1"/>
</dbReference>
<evidence type="ECO:0000256" key="5">
    <source>
        <dbReference type="ARBA" id="ARBA00023002"/>
    </source>
</evidence>
<evidence type="ECO:0000256" key="1">
    <source>
        <dbReference type="ARBA" id="ARBA00001974"/>
    </source>
</evidence>
<dbReference type="InterPro" id="IPR009075">
    <property type="entry name" value="AcylCo_DH/oxidase_C"/>
</dbReference>
<proteinExistence type="inferred from homology"/>
<name>A0A916RYH6_9HYPH</name>
<dbReference type="FunFam" id="1.20.140.10:FF:000012">
    <property type="entry name" value="Acyl-CoA dehydrogenase fadE12"/>
    <property type="match status" value="1"/>
</dbReference>
<evidence type="ECO:0000256" key="2">
    <source>
        <dbReference type="ARBA" id="ARBA00009347"/>
    </source>
</evidence>
<dbReference type="GO" id="GO:0050660">
    <property type="term" value="F:flavin adenine dinucleotide binding"/>
    <property type="evidence" value="ECO:0007669"/>
    <property type="project" value="InterPro"/>
</dbReference>
<keyword evidence="11" id="KW-1185">Reference proteome</keyword>
<dbReference type="InterPro" id="IPR009100">
    <property type="entry name" value="AcylCoA_DH/oxidase_NM_dom_sf"/>
</dbReference>
<dbReference type="Gene3D" id="2.40.110.10">
    <property type="entry name" value="Butyryl-CoA Dehydrogenase, subunit A, domain 2"/>
    <property type="match status" value="1"/>
</dbReference>
<dbReference type="SUPFAM" id="SSF47203">
    <property type="entry name" value="Acyl-CoA dehydrogenase C-terminal domain-like"/>
    <property type="match status" value="1"/>
</dbReference>
<evidence type="ECO:0000259" key="7">
    <source>
        <dbReference type="Pfam" id="PF00441"/>
    </source>
</evidence>
<keyword evidence="5 6" id="KW-0560">Oxidoreductase</keyword>
<dbReference type="PIRSF" id="PIRSF016578">
    <property type="entry name" value="HsaA"/>
    <property type="match status" value="1"/>
</dbReference>
<evidence type="ECO:0000256" key="3">
    <source>
        <dbReference type="ARBA" id="ARBA00022630"/>
    </source>
</evidence>
<accession>A0A916RYH6</accession>